<comment type="caution">
    <text evidence="1">The sequence shown here is derived from an EMBL/GenBank/DDBJ whole genome shotgun (WGS) entry which is preliminary data.</text>
</comment>
<dbReference type="EMBL" id="LUCM01007028">
    <property type="protein sequence ID" value="KAA0190472.1"/>
    <property type="molecule type" value="Genomic_DNA"/>
</dbReference>
<name>A0A8E0RR47_9TREM</name>
<accession>A0A8E0RR47</accession>
<evidence type="ECO:0000313" key="2">
    <source>
        <dbReference type="Proteomes" id="UP000728185"/>
    </source>
</evidence>
<evidence type="ECO:0000313" key="1">
    <source>
        <dbReference type="EMBL" id="KAA0190472.1"/>
    </source>
</evidence>
<protein>
    <submittedName>
        <fullName evidence="1">Uncharacterized protein</fullName>
    </submittedName>
</protein>
<reference evidence="1" key="1">
    <citation type="submission" date="2019-05" db="EMBL/GenBank/DDBJ databases">
        <title>Annotation for the trematode Fasciolopsis buski.</title>
        <authorList>
            <person name="Choi Y.-J."/>
        </authorList>
    </citation>
    <scope>NUCLEOTIDE SEQUENCE</scope>
    <source>
        <strain evidence="1">HT</strain>
        <tissue evidence="1">Whole worm</tissue>
    </source>
</reference>
<dbReference type="AlphaFoldDB" id="A0A8E0RR47"/>
<proteinExistence type="predicted"/>
<dbReference type="Proteomes" id="UP000728185">
    <property type="component" value="Unassembled WGS sequence"/>
</dbReference>
<sequence length="159" mass="18286">MKKKTNTFGFYHSHRATETSKSHSRFFVDLPSLNSVHEAYGDSMHCVMCSCIHGCSQCETKQDNRSASRWPQTRLRGRSQYRSDDFQFHTVKVPQSTGYVSDWPSIKSKSHSFTTDTDDIHSRSSFVMEKINTLGRSISCTQLTDFFLRKSQPDDSAKR</sequence>
<gene>
    <name evidence="1" type="ORF">FBUS_04446</name>
</gene>
<keyword evidence="2" id="KW-1185">Reference proteome</keyword>
<organism evidence="1 2">
    <name type="scientific">Fasciolopsis buskii</name>
    <dbReference type="NCBI Taxonomy" id="27845"/>
    <lineage>
        <taxon>Eukaryota</taxon>
        <taxon>Metazoa</taxon>
        <taxon>Spiralia</taxon>
        <taxon>Lophotrochozoa</taxon>
        <taxon>Platyhelminthes</taxon>
        <taxon>Trematoda</taxon>
        <taxon>Digenea</taxon>
        <taxon>Plagiorchiida</taxon>
        <taxon>Echinostomata</taxon>
        <taxon>Echinostomatoidea</taxon>
        <taxon>Fasciolidae</taxon>
        <taxon>Fasciolopsis</taxon>
    </lineage>
</organism>